<protein>
    <submittedName>
        <fullName evidence="1">Uncharacterized protein</fullName>
    </submittedName>
</protein>
<evidence type="ECO:0000313" key="1">
    <source>
        <dbReference type="EMBL" id="TNN73355.1"/>
    </source>
</evidence>
<name>A0A4Z2I7C3_9TELE</name>
<comment type="caution">
    <text evidence="1">The sequence shown here is derived from an EMBL/GenBank/DDBJ whole genome shotgun (WGS) entry which is preliminary data.</text>
</comment>
<proteinExistence type="predicted"/>
<gene>
    <name evidence="1" type="ORF">EYF80_016518</name>
</gene>
<accession>A0A4Z2I7C3</accession>
<keyword evidence="2" id="KW-1185">Reference proteome</keyword>
<dbReference type="Proteomes" id="UP000314294">
    <property type="component" value="Unassembled WGS sequence"/>
</dbReference>
<reference evidence="1 2" key="1">
    <citation type="submission" date="2019-03" db="EMBL/GenBank/DDBJ databases">
        <title>First draft genome of Liparis tanakae, snailfish: a comprehensive survey of snailfish specific genes.</title>
        <authorList>
            <person name="Kim W."/>
            <person name="Song I."/>
            <person name="Jeong J.-H."/>
            <person name="Kim D."/>
            <person name="Kim S."/>
            <person name="Ryu S."/>
            <person name="Song J.Y."/>
            <person name="Lee S.K."/>
        </authorList>
    </citation>
    <scope>NUCLEOTIDE SEQUENCE [LARGE SCALE GENOMIC DNA]</scope>
    <source>
        <tissue evidence="1">Muscle</tissue>
    </source>
</reference>
<dbReference type="EMBL" id="SRLO01000126">
    <property type="protein sequence ID" value="TNN73355.1"/>
    <property type="molecule type" value="Genomic_DNA"/>
</dbReference>
<evidence type="ECO:0000313" key="2">
    <source>
        <dbReference type="Proteomes" id="UP000314294"/>
    </source>
</evidence>
<organism evidence="1 2">
    <name type="scientific">Liparis tanakae</name>
    <name type="common">Tanaka's snailfish</name>
    <dbReference type="NCBI Taxonomy" id="230148"/>
    <lineage>
        <taxon>Eukaryota</taxon>
        <taxon>Metazoa</taxon>
        <taxon>Chordata</taxon>
        <taxon>Craniata</taxon>
        <taxon>Vertebrata</taxon>
        <taxon>Euteleostomi</taxon>
        <taxon>Actinopterygii</taxon>
        <taxon>Neopterygii</taxon>
        <taxon>Teleostei</taxon>
        <taxon>Neoteleostei</taxon>
        <taxon>Acanthomorphata</taxon>
        <taxon>Eupercaria</taxon>
        <taxon>Perciformes</taxon>
        <taxon>Cottioidei</taxon>
        <taxon>Cottales</taxon>
        <taxon>Liparidae</taxon>
        <taxon>Liparis</taxon>
    </lineage>
</organism>
<dbReference type="AlphaFoldDB" id="A0A4Z2I7C3"/>
<sequence>MDMHHRVGTGTGPSGEHADRIGDAICGAACDRPFGVVVVGVVLYCWRACLPLDVHGAMFASVSDVASSALRTGDRL</sequence>